<dbReference type="InterPro" id="IPR020471">
    <property type="entry name" value="AKR"/>
</dbReference>
<feature type="domain" description="NADP-dependent oxidoreductase" evidence="3">
    <location>
        <begin position="28"/>
        <end position="296"/>
    </location>
</feature>
<reference evidence="4 5" key="1">
    <citation type="submission" date="2020-08" db="EMBL/GenBank/DDBJ databases">
        <title>Plant Genome Project.</title>
        <authorList>
            <person name="Zhang R.-G."/>
        </authorList>
    </citation>
    <scope>NUCLEOTIDE SEQUENCE [LARGE SCALE GENOMIC DNA]</scope>
    <source>
        <tissue evidence="4">Rhizome</tissue>
    </source>
</reference>
<dbReference type="GO" id="GO:0019290">
    <property type="term" value="P:siderophore biosynthetic process"/>
    <property type="evidence" value="ECO:0007669"/>
    <property type="project" value="UniProtKB-ARBA"/>
</dbReference>
<dbReference type="Pfam" id="PF00248">
    <property type="entry name" value="Aldo_ket_red"/>
    <property type="match status" value="1"/>
</dbReference>
<gene>
    <name evidence="4" type="ORF">ZIOFF_068248</name>
</gene>
<dbReference type="GO" id="GO:1990641">
    <property type="term" value="P:response to iron ion starvation"/>
    <property type="evidence" value="ECO:0007669"/>
    <property type="project" value="UniProtKB-ARBA"/>
</dbReference>
<name>A0A8J5C7Y6_ZINOF</name>
<organism evidence="4 5">
    <name type="scientific">Zingiber officinale</name>
    <name type="common">Ginger</name>
    <name type="synonym">Amomum zingiber</name>
    <dbReference type="NCBI Taxonomy" id="94328"/>
    <lineage>
        <taxon>Eukaryota</taxon>
        <taxon>Viridiplantae</taxon>
        <taxon>Streptophyta</taxon>
        <taxon>Embryophyta</taxon>
        <taxon>Tracheophyta</taxon>
        <taxon>Spermatophyta</taxon>
        <taxon>Magnoliopsida</taxon>
        <taxon>Liliopsida</taxon>
        <taxon>Zingiberales</taxon>
        <taxon>Zingiberaceae</taxon>
        <taxon>Zingiber</taxon>
    </lineage>
</organism>
<dbReference type="Proteomes" id="UP000734854">
    <property type="component" value="Unassembled WGS sequence"/>
</dbReference>
<dbReference type="PROSITE" id="PS00063">
    <property type="entry name" value="ALDOKETO_REDUCTASE_3"/>
    <property type="match status" value="1"/>
</dbReference>
<dbReference type="AlphaFoldDB" id="A0A8J5C7Y6"/>
<dbReference type="InterPro" id="IPR023210">
    <property type="entry name" value="NADP_OxRdtase_dom"/>
</dbReference>
<comment type="caution">
    <text evidence="4">The sequence shown here is derived from an EMBL/GenBank/DDBJ whole genome shotgun (WGS) entry which is preliminary data.</text>
</comment>
<keyword evidence="5" id="KW-1185">Reference proteome</keyword>
<evidence type="ECO:0000259" key="3">
    <source>
        <dbReference type="Pfam" id="PF00248"/>
    </source>
</evidence>
<keyword evidence="2" id="KW-0560">Oxidoreductase</keyword>
<dbReference type="PANTHER" id="PTHR11732">
    <property type="entry name" value="ALDO/KETO REDUCTASE"/>
    <property type="match status" value="1"/>
</dbReference>
<evidence type="ECO:0000256" key="1">
    <source>
        <dbReference type="ARBA" id="ARBA00007905"/>
    </source>
</evidence>
<evidence type="ECO:0000313" key="4">
    <source>
        <dbReference type="EMBL" id="KAG6474322.1"/>
    </source>
</evidence>
<evidence type="ECO:0000313" key="5">
    <source>
        <dbReference type="Proteomes" id="UP000734854"/>
    </source>
</evidence>
<dbReference type="CDD" id="cd19124">
    <property type="entry name" value="AKR_AKR4A_4B"/>
    <property type="match status" value="1"/>
</dbReference>
<dbReference type="InterPro" id="IPR018170">
    <property type="entry name" value="Aldo/ket_reductase_CS"/>
</dbReference>
<dbReference type="InterPro" id="IPR044497">
    <property type="entry name" value="AKR4A/B"/>
</dbReference>
<sequence>MASCNTIPAAELISCSSDAGGRAGIPLVGLGTAAFPFAPETTKPAILHAIELGYRHFDTASIYQSEQALGEAIEEALLTGRLHSRSELFITSKLWCTDAHPDRVLPAIRNTLRNLKMEYLDLYLIHWPMCLKPGAAPFPVKAKDILPLDLKSVWEAMEECQRLGLTRSIGVSNFNTTKLQELLHFAKIPPAVNQVEMNPAWQQEKLREFCKGKGIHITAYSPLGGQTNPLRPCPVMDSPVLRDIANSKGKTVAQVSLRWVHEQGVSVVVKSFNKARLKENVQIFGWELSEEDRRKISLIPQSKKVCIEGMLSISPQECELEPHELSEVDVFELE</sequence>
<dbReference type="EMBL" id="JACMSC010000019">
    <property type="protein sequence ID" value="KAG6474322.1"/>
    <property type="molecule type" value="Genomic_DNA"/>
</dbReference>
<evidence type="ECO:0000256" key="2">
    <source>
        <dbReference type="ARBA" id="ARBA00023002"/>
    </source>
</evidence>
<dbReference type="PROSITE" id="PS00062">
    <property type="entry name" value="ALDOKETO_REDUCTASE_2"/>
    <property type="match status" value="1"/>
</dbReference>
<dbReference type="PROSITE" id="PS00798">
    <property type="entry name" value="ALDOKETO_REDUCTASE_1"/>
    <property type="match status" value="1"/>
</dbReference>
<dbReference type="PIRSF" id="PIRSF000097">
    <property type="entry name" value="AKR"/>
    <property type="match status" value="1"/>
</dbReference>
<dbReference type="FunFam" id="3.20.20.100:FF:000014">
    <property type="entry name" value="NAD(P)-linked oxidoreductase superfamily protein"/>
    <property type="match status" value="1"/>
</dbReference>
<comment type="similarity">
    <text evidence="1">Belongs to the aldo/keto reductase family.</text>
</comment>
<protein>
    <recommendedName>
        <fullName evidence="3">NADP-dependent oxidoreductase domain-containing protein</fullName>
    </recommendedName>
</protein>
<dbReference type="OrthoDB" id="416253at2759"/>
<proteinExistence type="inferred from homology"/>
<dbReference type="GO" id="GO:0033707">
    <property type="term" value="F:3''-deamino-3''-oxonicotianamine reductase activity"/>
    <property type="evidence" value="ECO:0007669"/>
    <property type="project" value="UniProtKB-ARBA"/>
</dbReference>
<accession>A0A8J5C7Y6</accession>